<dbReference type="PANTHER" id="PTHR30222:SF18">
    <property type="entry name" value="BIFUNCTIONAL POLYHYDROXYBUTYRATE SYNTHASE _ ABC TRANSPORTER PERIPLASMIC BINDING PROTEIN-RELATED"/>
    <property type="match status" value="1"/>
</dbReference>
<keyword evidence="3" id="KW-1185">Reference proteome</keyword>
<dbReference type="RefSeq" id="WP_117358498.1">
    <property type="nucleotide sequence ID" value="NZ_QURH01000288.1"/>
</dbReference>
<comment type="caution">
    <text evidence="2">The sequence shown here is derived from an EMBL/GenBank/DDBJ whole genome shotgun (WGS) entry which is preliminary data.</text>
</comment>
<dbReference type="InterPro" id="IPR006059">
    <property type="entry name" value="SBP"/>
</dbReference>
<dbReference type="AlphaFoldDB" id="A0A372JK47"/>
<accession>A0A372JK47</accession>
<dbReference type="Pfam" id="PF13416">
    <property type="entry name" value="SBP_bac_8"/>
    <property type="match status" value="1"/>
</dbReference>
<dbReference type="OrthoDB" id="9813777at2"/>
<dbReference type="Gene3D" id="3.40.190.10">
    <property type="entry name" value="Periplasmic binding protein-like II"/>
    <property type="match status" value="2"/>
</dbReference>
<keyword evidence="1" id="KW-0732">Signal</keyword>
<dbReference type="EMBL" id="QURH01000288">
    <property type="protein sequence ID" value="RFU40403.1"/>
    <property type="molecule type" value="Genomic_DNA"/>
</dbReference>
<evidence type="ECO:0000256" key="1">
    <source>
        <dbReference type="ARBA" id="ARBA00022729"/>
    </source>
</evidence>
<sequence>MLRWTGAGRIARTALTAGTTRTATRTAWTTPRTWTAWTAGRLRTRATAAALTAGVALSLAAACSSESHETGTVRMATALGKGEGSLSLVTLPGQMENGGSDPRVDWVTPFEERTGCKVGWRVVRTPQEARDLMHNKDRRYDGVAAPPEIAGQLVADGDVAPVNPDLVDGYRRLEPKLRGLLRSKDGTKSYAVPFTWGFNLIMYDTQQVQAPTGWGALFDPAQVRRYAGKVVMRDSPLTIADAALYLRSHQRSLKIRDPYSLTPKQLDAAVRLLKRQRPYVAQYWSQTSDAVGLFAGGRPNLQGQVTNAVLGAAWPYQVDVLTRAGRPVQGVGPSDGVSGWMTAWMVGARAAHPNCAYQWLQWTASPDVQQQVAEWNGVAPANPQACSGDRLKAAFCNAYHVGDREFIDRVLFAHTPAKACAKGGGDGGDAVCTDYTEWARRWDEVLAAKA</sequence>
<dbReference type="PANTHER" id="PTHR30222">
    <property type="entry name" value="SPERMIDINE/PUTRESCINE-BINDING PERIPLASMIC PROTEIN"/>
    <property type="match status" value="1"/>
</dbReference>
<evidence type="ECO:0000313" key="3">
    <source>
        <dbReference type="Proteomes" id="UP000261811"/>
    </source>
</evidence>
<organism evidence="2 3">
    <name type="scientific">Actinomadura logoneensis</name>
    <dbReference type="NCBI Taxonomy" id="2293572"/>
    <lineage>
        <taxon>Bacteria</taxon>
        <taxon>Bacillati</taxon>
        <taxon>Actinomycetota</taxon>
        <taxon>Actinomycetes</taxon>
        <taxon>Streptosporangiales</taxon>
        <taxon>Thermomonosporaceae</taxon>
        <taxon>Actinomadura</taxon>
    </lineage>
</organism>
<proteinExistence type="predicted"/>
<reference evidence="2 3" key="1">
    <citation type="submission" date="2018-08" db="EMBL/GenBank/DDBJ databases">
        <title>Actinomadura jelena sp. nov., a novel Actinomycete isolated from soil in Chad.</title>
        <authorList>
            <person name="Shi L."/>
        </authorList>
    </citation>
    <scope>NUCLEOTIDE SEQUENCE [LARGE SCALE GENOMIC DNA]</scope>
    <source>
        <strain evidence="2 3">NEAU-G17</strain>
    </source>
</reference>
<name>A0A372JK47_9ACTN</name>
<dbReference type="Proteomes" id="UP000261811">
    <property type="component" value="Unassembled WGS sequence"/>
</dbReference>
<protein>
    <submittedName>
        <fullName evidence="2">Extracellular solute-binding protein</fullName>
    </submittedName>
</protein>
<dbReference type="SUPFAM" id="SSF53850">
    <property type="entry name" value="Periplasmic binding protein-like II"/>
    <property type="match status" value="1"/>
</dbReference>
<evidence type="ECO:0000313" key="2">
    <source>
        <dbReference type="EMBL" id="RFU40403.1"/>
    </source>
</evidence>
<gene>
    <name evidence="2" type="ORF">DZF91_17335</name>
</gene>